<keyword evidence="3" id="KW-1185">Reference proteome</keyword>
<evidence type="ECO:0000313" key="3">
    <source>
        <dbReference type="Proteomes" id="UP000186559"/>
    </source>
</evidence>
<organism evidence="2 3">
    <name type="scientific">Salipiger profundus</name>
    <dbReference type="NCBI Taxonomy" id="1229727"/>
    <lineage>
        <taxon>Bacteria</taxon>
        <taxon>Pseudomonadati</taxon>
        <taxon>Pseudomonadota</taxon>
        <taxon>Alphaproteobacteria</taxon>
        <taxon>Rhodobacterales</taxon>
        <taxon>Roseobacteraceae</taxon>
        <taxon>Salipiger</taxon>
    </lineage>
</organism>
<name>A0A1U7DAV6_9RHOB</name>
<proteinExistence type="predicted"/>
<evidence type="ECO:0000256" key="1">
    <source>
        <dbReference type="SAM" id="Phobius"/>
    </source>
</evidence>
<accession>A0A1U7DAV6</accession>
<dbReference type="STRING" id="1229727.Ga0080559_TMP4467"/>
<evidence type="ECO:0000313" key="2">
    <source>
        <dbReference type="EMBL" id="APX25263.1"/>
    </source>
</evidence>
<dbReference type="EMBL" id="CP014796">
    <property type="protein sequence ID" value="APX25263.1"/>
    <property type="molecule type" value="Genomic_DNA"/>
</dbReference>
<feature type="transmembrane region" description="Helical" evidence="1">
    <location>
        <begin position="20"/>
        <end position="38"/>
    </location>
</feature>
<reference evidence="2 3" key="1">
    <citation type="submission" date="2016-03" db="EMBL/GenBank/DDBJ databases">
        <title>Deep-sea bacteria in the southern Pacific.</title>
        <authorList>
            <person name="Tang K."/>
        </authorList>
    </citation>
    <scope>NUCLEOTIDE SEQUENCE [LARGE SCALE GENOMIC DNA]</scope>
    <source>
        <strain evidence="2 3">JLT2016</strain>
    </source>
</reference>
<keyword evidence="1" id="KW-0812">Transmembrane</keyword>
<sequence length="39" mass="4344">MIETIRQVLSRSEATFIQDMIGAVSLMAILVVLLHLPSF</sequence>
<dbReference type="Proteomes" id="UP000186559">
    <property type="component" value="Chromosome"/>
</dbReference>
<gene>
    <name evidence="2" type="ORF">Ga0080559_TMP4467</name>
</gene>
<keyword evidence="1" id="KW-0472">Membrane</keyword>
<keyword evidence="1" id="KW-1133">Transmembrane helix</keyword>
<dbReference type="KEGG" id="tpro:Ga0080559_TMP4467"/>
<protein>
    <submittedName>
        <fullName evidence="2">Uncharacterized protein</fullName>
    </submittedName>
</protein>
<dbReference type="AlphaFoldDB" id="A0A1U7DAV6"/>